<evidence type="ECO:0000313" key="2">
    <source>
        <dbReference type="Proteomes" id="UP000789508"/>
    </source>
</evidence>
<name>A0A9N9JA34_9GLOM</name>
<reference evidence="1" key="1">
    <citation type="submission" date="2021-06" db="EMBL/GenBank/DDBJ databases">
        <authorList>
            <person name="Kallberg Y."/>
            <person name="Tangrot J."/>
            <person name="Rosling A."/>
        </authorList>
    </citation>
    <scope>NUCLEOTIDE SEQUENCE</scope>
    <source>
        <strain evidence="1">FL130A</strain>
    </source>
</reference>
<dbReference type="EMBL" id="CAJVPS010051212">
    <property type="protein sequence ID" value="CAG8769100.1"/>
    <property type="molecule type" value="Genomic_DNA"/>
</dbReference>
<comment type="caution">
    <text evidence="1">The sequence shown here is derived from an EMBL/GenBank/DDBJ whole genome shotgun (WGS) entry which is preliminary data.</text>
</comment>
<gene>
    <name evidence="1" type="ORF">ALEPTO_LOCUS14044</name>
</gene>
<protein>
    <submittedName>
        <fullName evidence="1">1586_t:CDS:1</fullName>
    </submittedName>
</protein>
<feature type="non-terminal residue" evidence="1">
    <location>
        <position position="59"/>
    </location>
</feature>
<organism evidence="1 2">
    <name type="scientific">Ambispora leptoticha</name>
    <dbReference type="NCBI Taxonomy" id="144679"/>
    <lineage>
        <taxon>Eukaryota</taxon>
        <taxon>Fungi</taxon>
        <taxon>Fungi incertae sedis</taxon>
        <taxon>Mucoromycota</taxon>
        <taxon>Glomeromycotina</taxon>
        <taxon>Glomeromycetes</taxon>
        <taxon>Archaeosporales</taxon>
        <taxon>Ambisporaceae</taxon>
        <taxon>Ambispora</taxon>
    </lineage>
</organism>
<sequence length="59" mass="6982">MINNTRAQVDYWYVDAEPILIMYNEYVELTQTNSFNLEGMQLKSTGLQKNTEGDRQDKY</sequence>
<proteinExistence type="predicted"/>
<keyword evidence="2" id="KW-1185">Reference proteome</keyword>
<dbReference type="Proteomes" id="UP000789508">
    <property type="component" value="Unassembled WGS sequence"/>
</dbReference>
<accession>A0A9N9JA34</accession>
<dbReference type="AlphaFoldDB" id="A0A9N9JA34"/>
<evidence type="ECO:0000313" key="1">
    <source>
        <dbReference type="EMBL" id="CAG8769100.1"/>
    </source>
</evidence>